<accession>A0A1X6ZDP7</accession>
<dbReference type="RefSeq" id="WP_085827062.1">
    <property type="nucleotide sequence ID" value="NZ_FWFJ01000019.1"/>
</dbReference>
<reference evidence="3" key="1">
    <citation type="submission" date="2017-03" db="EMBL/GenBank/DDBJ databases">
        <authorList>
            <person name="Rodrigo-Torres L."/>
            <person name="Arahal R.D."/>
            <person name="Lucena T."/>
        </authorList>
    </citation>
    <scope>NUCLEOTIDE SEQUENCE [LARGE SCALE GENOMIC DNA]</scope>
    <source>
        <strain evidence="3">CECT 8370</strain>
    </source>
</reference>
<keyword evidence="3" id="KW-1185">Reference proteome</keyword>
<protein>
    <submittedName>
        <fullName evidence="2">Uncharacterized protein</fullName>
    </submittedName>
</protein>
<dbReference type="Proteomes" id="UP000194012">
    <property type="component" value="Unassembled WGS sequence"/>
</dbReference>
<feature type="chain" id="PRO_5012100874" evidence="1">
    <location>
        <begin position="24"/>
        <end position="67"/>
    </location>
</feature>
<organism evidence="2 3">
    <name type="scientific">Roseovarius gaetbuli</name>
    <dbReference type="NCBI Taxonomy" id="1356575"/>
    <lineage>
        <taxon>Bacteria</taxon>
        <taxon>Pseudomonadati</taxon>
        <taxon>Pseudomonadota</taxon>
        <taxon>Alphaproteobacteria</taxon>
        <taxon>Rhodobacterales</taxon>
        <taxon>Roseobacteraceae</taxon>
        <taxon>Roseovarius</taxon>
    </lineage>
</organism>
<evidence type="ECO:0000313" key="3">
    <source>
        <dbReference type="Proteomes" id="UP000194012"/>
    </source>
</evidence>
<dbReference type="EMBL" id="FWFJ01000019">
    <property type="protein sequence ID" value="SLN48858.1"/>
    <property type="molecule type" value="Genomic_DNA"/>
</dbReference>
<proteinExistence type="predicted"/>
<dbReference type="AlphaFoldDB" id="A0A1X6ZDP7"/>
<evidence type="ECO:0000256" key="1">
    <source>
        <dbReference type="SAM" id="SignalP"/>
    </source>
</evidence>
<sequence length="67" mass="6941">MTPIARPALVVCLCLALATTALAHSGVRNHAVMMRIEAMPSSETATERLVAMVKGQSAFDATAANTA</sequence>
<name>A0A1X6ZDP7_9RHOB</name>
<evidence type="ECO:0000313" key="2">
    <source>
        <dbReference type="EMBL" id="SLN48858.1"/>
    </source>
</evidence>
<feature type="signal peptide" evidence="1">
    <location>
        <begin position="1"/>
        <end position="23"/>
    </location>
</feature>
<gene>
    <name evidence="2" type="ORF">ROG8370_02141</name>
</gene>
<keyword evidence="1" id="KW-0732">Signal</keyword>